<dbReference type="PANTHER" id="PTHR33129:SF1">
    <property type="entry name" value="ATP-BINDING PROTEIN"/>
    <property type="match status" value="1"/>
</dbReference>
<dbReference type="Proteomes" id="UP001259832">
    <property type="component" value="Unassembled WGS sequence"/>
</dbReference>
<evidence type="ECO:0000313" key="3">
    <source>
        <dbReference type="Proteomes" id="UP001259832"/>
    </source>
</evidence>
<accession>A0AAD9GMK0</accession>
<organism evidence="2 3">
    <name type="scientific">Phytophthora citrophthora</name>
    <dbReference type="NCBI Taxonomy" id="4793"/>
    <lineage>
        <taxon>Eukaryota</taxon>
        <taxon>Sar</taxon>
        <taxon>Stramenopiles</taxon>
        <taxon>Oomycota</taxon>
        <taxon>Peronosporomycetes</taxon>
        <taxon>Peronosporales</taxon>
        <taxon>Peronosporaceae</taxon>
        <taxon>Phytophthora</taxon>
    </lineage>
</organism>
<protein>
    <submittedName>
        <fullName evidence="2">Uncharacterized protein</fullName>
    </submittedName>
</protein>
<dbReference type="EMBL" id="JASMQC010000012">
    <property type="protein sequence ID" value="KAK1941164.1"/>
    <property type="molecule type" value="Genomic_DNA"/>
</dbReference>
<comment type="caution">
    <text evidence="2">The sequence shown here is derived from an EMBL/GenBank/DDBJ whole genome shotgun (WGS) entry which is preliminary data.</text>
</comment>
<evidence type="ECO:0000313" key="2">
    <source>
        <dbReference type="EMBL" id="KAK1941164.1"/>
    </source>
</evidence>
<keyword evidence="3" id="KW-1185">Reference proteome</keyword>
<evidence type="ECO:0000256" key="1">
    <source>
        <dbReference type="SAM" id="SignalP"/>
    </source>
</evidence>
<dbReference type="PANTHER" id="PTHR33129">
    <property type="entry name" value="PROTEIN KINASE DOMAIN-CONTAINING PROTEIN-RELATED"/>
    <property type="match status" value="1"/>
</dbReference>
<proteinExistence type="predicted"/>
<feature type="chain" id="PRO_5041916847" evidence="1">
    <location>
        <begin position="29"/>
        <end position="221"/>
    </location>
</feature>
<reference evidence="2" key="1">
    <citation type="submission" date="2023-08" db="EMBL/GenBank/DDBJ databases">
        <title>Reference Genome Resource for the Citrus Pathogen Phytophthora citrophthora.</title>
        <authorList>
            <person name="Moller H."/>
            <person name="Coetzee B."/>
            <person name="Rose L.J."/>
            <person name="Van Niekerk J.M."/>
        </authorList>
    </citation>
    <scope>NUCLEOTIDE SEQUENCE</scope>
    <source>
        <strain evidence="2">STE-U-9442</strain>
    </source>
</reference>
<sequence>MIGSPGIGKSVFGVFLLLLFMSEHKNVAYRPLHGVNKLHYFTWDANKNCYKVSLKPVSGHFYEGLFDGNYDGNASYRAGFEHSYLFASPRTDNYNEFVKEGCVTIYMNPWTAEECHKYVDKVSLDYRIEWLARFNLVGGKPRFLFSNSSLLEGLIAALRSAIPAFENPKTVIKNVQEGNRFDLLNHILFVLFRDERTPKGYAIKFASEEIECLVNAACNTA</sequence>
<name>A0AAD9GMK0_9STRA</name>
<dbReference type="InterPro" id="IPR052980">
    <property type="entry name" value="Crinkler_effector"/>
</dbReference>
<feature type="signal peptide" evidence="1">
    <location>
        <begin position="1"/>
        <end position="28"/>
    </location>
</feature>
<keyword evidence="1" id="KW-0732">Signal</keyword>
<gene>
    <name evidence="2" type="ORF">P3T76_007030</name>
</gene>
<dbReference type="AlphaFoldDB" id="A0AAD9GMK0"/>